<dbReference type="EMBL" id="FONY01000005">
    <property type="protein sequence ID" value="SFE67960.1"/>
    <property type="molecule type" value="Genomic_DNA"/>
</dbReference>
<protein>
    <submittedName>
        <fullName evidence="7">CSLREA domain-containing protein</fullName>
    </submittedName>
</protein>
<dbReference type="NCBIfam" id="TIGR04183">
    <property type="entry name" value="Por_Secre_tail"/>
    <property type="match status" value="1"/>
</dbReference>
<keyword evidence="1" id="KW-0433">Leucine-rich repeat</keyword>
<dbReference type="InterPro" id="IPR059226">
    <property type="entry name" value="Choice_anch_Q_dom"/>
</dbReference>
<evidence type="ECO:0000256" key="5">
    <source>
        <dbReference type="SAM" id="Phobius"/>
    </source>
</evidence>
<dbReference type="PANTHER" id="PTHR48004:SF59">
    <property type="entry name" value="LEUCINE-RICH REPEAT-CONTAINING N-TERMINAL PLANT-TYPE DOMAIN-CONTAINING PROTEIN"/>
    <property type="match status" value="1"/>
</dbReference>
<evidence type="ECO:0000256" key="2">
    <source>
        <dbReference type="ARBA" id="ARBA00022729"/>
    </source>
</evidence>
<dbReference type="Pfam" id="PF18962">
    <property type="entry name" value="Por_Secre_tail"/>
    <property type="match status" value="1"/>
</dbReference>
<keyword evidence="5" id="KW-0812">Transmembrane</keyword>
<sequence>MLINYCSSPNKKRLSIVPTKAIIITHLLMRIFFRYSLFFIVVLLSLNVQAQTYNVANGDVAGLITAINSANTDGGNSIINLAVGGTYTLTVVNNTGASGDNGLPIILLDGTLTINGNGATISRGAGPNFRIFELAANANFTANNLRITNGFATATGGGAILGIPGSAVTLNTCTIENNQSAVNSSAILVTNTGTSLVMNRCTVRNNAGSGVFAVGGATFTINNSTISGNGGNGINTTATDNCSITNSTISGNGVNGILWETGTLNLINCTIANNATAGFTFGIGTPVMNYQNCIFANGTNIAGAGTATNQGGSVLAGFPVVWLAALADNGSFVQTHALLGGSPAINAGVNMPSLPPAIDQRGASRIGQLDAGAFEFNGVLPTVVTNTQDDGFGSLRQAIRSANFNGGAQTISFNIPIADPNYVAPHWTITLASILPSFTTPINLDGTSQTGYVANTSTTGNNAVLPIILNANGTGHGLILNDATAANSTIQGIRITNWGTGVGDIGILVGDFGNATGSTIRSCVIDNGYIGISIPQTTNTTIGGIALADRCEITNCFTSISLNNPASIGNRILGNLIYANTGTGIGIDINADGVTTNGPNPRILPNQGQNFPTLASAIAGATNTIIAGVLNSQATRNYRIEFFSSVTPNLSGNGGGENYLGFINVTTDGTGSVNFNYTHPAVLPAGLYISATATDLTANNTSEFAINVNVVPSVFVVNSTGDQGDVALGGVLGDGICGNGITCTLRAAIEEANAFAGTQTIAFGIPIVDPNYFAAPTPYWSIRPLSFLPVITETLIIDGWSQTGFSGTPLIEINGVNLSNSFGLNIQATDCEIRGLVINNFNSGGGGNDVGIGIFASVPTNMNNWIYGCYIGTDITGAISVPNDQIGIWINTNANSNLIGTNGDGINDIQERNIISGNGGYGTSAEIRIQSTDNIIKGNYIGINRNGTADISPAQHGLWISNGNGSIIGGTSAVERNVIGGVNQNALVLQNSSNCTVKNNYLGTNASGTASIPNNIGILIQQGSSNNVIGGTSAADRNLISGNSNSGIFIQDIATQLNQIQGNYIGTNASGTAAIGNNTGISVFSPNNIIGGTVAGAGNLISGNPNANIGIFAADATNNLIQGNYIGTNASGTAAISGATVGISLNGSSNTTVGGTTAGAGNIISGSSICGIRIFTSNDNTIQGNYIGTNVVGTAAIPNSSGILIENGASNNLIGGTVASARNIISGNTQNGISISSISTSNNQIAGNYIGTDATGSNALANGFNGILLNGAGTNNTIGGTVAAAGNVISGNTQRGIFINQTSATQVKGNYIGTVATGTSTLGNALEGIFISNSSNNIIGGSTINERNIISGNQSAGISIIALSSGNSSNNAIKGNYIGTDVSGNLALPNNGNGISISDFNLANTIVNNSIGGIAPNEGNVIAYNLGDGINLSKRNALSVFSGNLIAQNSIFANQNSGIDLAGDSADGITPNDPQDTDTGANALQNYPNLSASFAPIGTFDTQIQGTFNSTPSSTFAVEFFANPVNERQGKIYLGTATFSTDANGDTIFDITIPNKIVPNGYYITATATNLSTNNTSEFAAQIQHVNTNTPQNIVTNTNDSGAGSLRNAMEFANFNVGLDTIKFDIPNTDAGYVVSGDYFSIKPISPLPTLTDQVVIDGYSQVGSTSNNLAVGNNAKLRIEVDFSNSSAFFGFALNAPNSVIKGLVINNLANGYGIIFNSPNCAVQGCFIGTDVSGLASKPNSYGMALGNNTIVGGFAPEFRNLISGNGGAVVCLVGAGVSGSIIQGNYIGTNRNGTASLPNGLGIDLYDANSNTIGGTSVGAGNLISGNGSSGILIRGSFPLNNNIIQGNLIGTNASGTAALANGGAGIYIEGTTASNNIIGGNTAGARNIISGNFNFGIRLVSGASNNIIQGNYIGTNSSGSAGIANQAGGIYIDSPNNLIGGTLASARNVISSNFFNGILLQGTNANGNSIQGNYIGIAANGTTALGNSLGAVRIDGGASNNTIGGTVAGAGNILANSTDPSGYGVAITGAGSANNPILGNRIFNNGQLGIDLGADGVTFNDTNDLDVGENDLQNFPTFVEVFPIGSNLRFINFGLNTTDGNYRLEFFSNTVADPSGYGEGQNYLGFTNVTVTGNNFTSPNFDVPITAPLGSLITVTATNLATNNTSEFSQAVGNCKPVITSVTDVSYATCTGLRAFVRFTASNAPDGTYSVDLGGGFTTSGTMTSGIMTLEVPPGTLVDDPTITHTSGCTSDYFLTTFNLPTTGIYIPPDIQSVTLVNPTRCDKPDGKIIIAVSAGSAGQAANVDINNDGTFDFALVPINANNQIIIDGLEGGIAVGNAVRISLPLLSCVSPPFSFSGVLEKLPLPDNTLSLSINLPEISPNTSASIGIINSQPNISYQLRNVSSQLLIKEPIVSSGGTLTLTTEVLDRDATYEIIAQNTTSKCTSIFTQKVKIKVVYGLHPDDSLALAEVYREVTGIPWDPSKPLSKWERVTVKGGRVTVLNLSRLNLKGRIPESILKLKFLTLLLIQDNFYQFTSFERFFSLGVFFAVNYSPQFDVLETKDTTALERSNVNFDSKIEGANNRYQWYKDGVPIGNNPTASTSYLRLSKIGLEAEGAYTCLITNPQAPLLTLRRGTVNLTVRPLAVNPTDSLILVKFAQGLGIENWTKKWDFTKQVATWEGLVFEKGNVVGINLINNNLKGSIPDVFVVGNNIISKLRILNLSQNQISGLLPPSLALLTELEYLDLSSNQLEGTLNPNIFNIKSLVTLWLSYNKLNKIEKGIGNLTNLKNLFLNDNELTELPEEINNLTNLEILNLQNNNLKSLPNGFANLQKLKFLDISNNELSAMPLGISSLKALEILLAHNNFIKTLSVDLLNLDALRQFSIYNNLLEFGSLEPLRIWWTSKPIKIAYAPQGKIGTFQEILTQIGQNVIFTLQTSGTANRYQWFKNDNSIANAVNVNFSIQGIRATDAGIYTVQVRNNLVPDLILQSENYVLLADCSALNAGNKPKIQIEGATLFCGRESINTRLLASTTEANVTFQWLLNGIKIGNANQASLAVKDEGRYRVQSISPDGCTYTSDEVIVTVSPEYVVNISKNGDVLEAISDRLLNSFEWFLNGNLLPNEISKSIIAKESGTYFVRVTDRQGCVSISRNESITITGIEETDLQNSMVLFPNPSQEIFYLQSKKEKILSIKIYDALGRSMSNSYSMISPKELKINLKGQATGIYWVEIQTEKNSLIKKIVKE</sequence>
<dbReference type="Pfam" id="PF23598">
    <property type="entry name" value="LRR_14"/>
    <property type="match status" value="1"/>
</dbReference>
<dbReference type="InterPro" id="IPR007110">
    <property type="entry name" value="Ig-like_dom"/>
</dbReference>
<keyword evidence="2" id="KW-0732">Signal</keyword>
<evidence type="ECO:0000313" key="8">
    <source>
        <dbReference type="Proteomes" id="UP000199513"/>
    </source>
</evidence>
<dbReference type="InterPro" id="IPR032675">
    <property type="entry name" value="LRR_dom_sf"/>
</dbReference>
<dbReference type="Pfam" id="PF00560">
    <property type="entry name" value="LRR_1"/>
    <property type="match status" value="2"/>
</dbReference>
<evidence type="ECO:0000313" key="7">
    <source>
        <dbReference type="EMBL" id="SFE67960.1"/>
    </source>
</evidence>
<dbReference type="STRING" id="1003.SAMN04488541_100527"/>
<dbReference type="InterPro" id="IPR052941">
    <property type="entry name" value="StomDev_PlantInt_Reg"/>
</dbReference>
<keyword evidence="3" id="KW-0677">Repeat</keyword>
<dbReference type="InterPro" id="IPR003599">
    <property type="entry name" value="Ig_sub"/>
</dbReference>
<dbReference type="NCBIfam" id="NF041518">
    <property type="entry name" value="choice_anch_Q"/>
    <property type="match status" value="1"/>
</dbReference>
<name>A0A1I2CJS3_9BACT</name>
<proteinExistence type="predicted"/>
<dbReference type="SMART" id="SM00409">
    <property type="entry name" value="IG"/>
    <property type="match status" value="2"/>
</dbReference>
<keyword evidence="5" id="KW-1133">Transmembrane helix</keyword>
<gene>
    <name evidence="7" type="ORF">SAMN04488541_100527</name>
</gene>
<keyword evidence="5" id="KW-0472">Membrane</keyword>
<dbReference type="SMART" id="SM00369">
    <property type="entry name" value="LRR_TYP"/>
    <property type="match status" value="7"/>
</dbReference>
<accession>A0A1I2CJS3</accession>
<organism evidence="7 8">
    <name type="scientific">Thermoflexibacter ruber</name>
    <dbReference type="NCBI Taxonomy" id="1003"/>
    <lineage>
        <taxon>Bacteria</taxon>
        <taxon>Pseudomonadati</taxon>
        <taxon>Bacteroidota</taxon>
        <taxon>Cytophagia</taxon>
        <taxon>Cytophagales</taxon>
        <taxon>Thermoflexibacteraceae</taxon>
        <taxon>Thermoflexibacter</taxon>
    </lineage>
</organism>
<keyword evidence="4" id="KW-1015">Disulfide bond</keyword>
<dbReference type="InterPro" id="IPR055414">
    <property type="entry name" value="LRR_R13L4/SHOC2-like"/>
</dbReference>
<dbReference type="PANTHER" id="PTHR48004">
    <property type="entry name" value="OS01G0149700 PROTEIN"/>
    <property type="match status" value="1"/>
</dbReference>
<reference evidence="8" key="1">
    <citation type="submission" date="2016-10" db="EMBL/GenBank/DDBJ databases">
        <authorList>
            <person name="Varghese N."/>
            <person name="Submissions S."/>
        </authorList>
    </citation>
    <scope>NUCLEOTIDE SEQUENCE [LARGE SCALE GENOMIC DNA]</scope>
    <source>
        <strain>GEY</strain>
        <strain evidence="8">DSM 9560</strain>
    </source>
</reference>
<evidence type="ECO:0000256" key="3">
    <source>
        <dbReference type="ARBA" id="ARBA00022737"/>
    </source>
</evidence>
<dbReference type="SUPFAM" id="SSF51126">
    <property type="entry name" value="Pectin lyase-like"/>
    <property type="match status" value="1"/>
</dbReference>
<dbReference type="Pfam" id="PF13229">
    <property type="entry name" value="Beta_helix"/>
    <property type="match status" value="1"/>
</dbReference>
<dbReference type="InterPro" id="IPR006626">
    <property type="entry name" value="PbH1"/>
</dbReference>
<keyword evidence="8" id="KW-1185">Reference proteome</keyword>
<dbReference type="InterPro" id="IPR011050">
    <property type="entry name" value="Pectin_lyase_fold/virulence"/>
</dbReference>
<feature type="transmembrane region" description="Helical" evidence="5">
    <location>
        <begin position="21"/>
        <end position="46"/>
    </location>
</feature>
<dbReference type="InterPro" id="IPR026444">
    <property type="entry name" value="Secre_tail"/>
</dbReference>
<evidence type="ECO:0000256" key="1">
    <source>
        <dbReference type="ARBA" id="ARBA00022614"/>
    </source>
</evidence>
<dbReference type="SMART" id="SM00364">
    <property type="entry name" value="LRR_BAC"/>
    <property type="match status" value="4"/>
</dbReference>
<dbReference type="Gene3D" id="3.80.10.10">
    <property type="entry name" value="Ribonuclease Inhibitor"/>
    <property type="match status" value="3"/>
</dbReference>
<feature type="domain" description="Ig-like" evidence="6">
    <location>
        <begin position="2558"/>
        <end position="2635"/>
    </location>
</feature>
<dbReference type="InterPro" id="IPR012334">
    <property type="entry name" value="Pectin_lyas_fold"/>
</dbReference>
<evidence type="ECO:0000256" key="4">
    <source>
        <dbReference type="ARBA" id="ARBA00023157"/>
    </source>
</evidence>
<dbReference type="Gene3D" id="2.160.20.10">
    <property type="entry name" value="Single-stranded right-handed beta-helix, Pectin lyase-like"/>
    <property type="match status" value="1"/>
</dbReference>
<dbReference type="SMART" id="SM00710">
    <property type="entry name" value="PbH1"/>
    <property type="match status" value="27"/>
</dbReference>
<dbReference type="PROSITE" id="PS51450">
    <property type="entry name" value="LRR"/>
    <property type="match status" value="4"/>
</dbReference>
<dbReference type="SUPFAM" id="SSF48726">
    <property type="entry name" value="Immunoglobulin"/>
    <property type="match status" value="2"/>
</dbReference>
<dbReference type="InterPro" id="IPR001611">
    <property type="entry name" value="Leu-rich_rpt"/>
</dbReference>
<dbReference type="InterPro" id="IPR013783">
    <property type="entry name" value="Ig-like_fold"/>
</dbReference>
<dbReference type="Proteomes" id="UP000199513">
    <property type="component" value="Unassembled WGS sequence"/>
</dbReference>
<dbReference type="PROSITE" id="PS50835">
    <property type="entry name" value="IG_LIKE"/>
    <property type="match status" value="1"/>
</dbReference>
<dbReference type="InterPro" id="IPR003591">
    <property type="entry name" value="Leu-rich_rpt_typical-subtyp"/>
</dbReference>
<dbReference type="InterPro" id="IPR039448">
    <property type="entry name" value="Beta_helix"/>
</dbReference>
<dbReference type="SUPFAM" id="SSF52058">
    <property type="entry name" value="L domain-like"/>
    <property type="match status" value="1"/>
</dbReference>
<dbReference type="Gene3D" id="2.60.40.10">
    <property type="entry name" value="Immunoglobulins"/>
    <property type="match status" value="2"/>
</dbReference>
<dbReference type="InterPro" id="IPR036179">
    <property type="entry name" value="Ig-like_dom_sf"/>
</dbReference>
<evidence type="ECO:0000259" key="6">
    <source>
        <dbReference type="PROSITE" id="PS50835"/>
    </source>
</evidence>